<evidence type="ECO:0000313" key="5">
    <source>
        <dbReference type="EMBL" id="BAO55313.1"/>
    </source>
</evidence>
<dbReference type="InterPro" id="IPR029026">
    <property type="entry name" value="tRNA_m1G_MTases_N"/>
</dbReference>
<dbReference type="InterPro" id="IPR051259">
    <property type="entry name" value="rRNA_Methyltransferase"/>
</dbReference>
<dbReference type="Pfam" id="PF22435">
    <property type="entry name" value="MRM3-like_sub_bind"/>
    <property type="match status" value="1"/>
</dbReference>
<dbReference type="Proteomes" id="UP000031760">
    <property type="component" value="Chromosome"/>
</dbReference>
<comment type="similarity">
    <text evidence="1">Belongs to the class IV-like SAM-binding methyltransferase superfamily. RNA methyltransferase TrmH family.</text>
</comment>
<dbReference type="CDD" id="cd18109">
    <property type="entry name" value="SpoU-like_RNA-MTase"/>
    <property type="match status" value="1"/>
</dbReference>
<keyword evidence="3 5" id="KW-0808">Transferase</keyword>
<gene>
    <name evidence="5" type="ORF">NMS_1304</name>
</gene>
<keyword evidence="6" id="KW-1185">Reference proteome</keyword>
<dbReference type="Pfam" id="PF00588">
    <property type="entry name" value="SpoU_methylase"/>
    <property type="match status" value="1"/>
</dbReference>
<dbReference type="AlphaFoldDB" id="W8VVC1"/>
<dbReference type="Gene3D" id="3.40.1280.10">
    <property type="match status" value="1"/>
</dbReference>
<dbReference type="SUPFAM" id="SSF55315">
    <property type="entry name" value="L30e-like"/>
    <property type="match status" value="1"/>
</dbReference>
<feature type="domain" description="RNA 2-O ribose methyltransferase substrate binding" evidence="4">
    <location>
        <begin position="26"/>
        <end position="90"/>
    </location>
</feature>
<dbReference type="GO" id="GO:0008173">
    <property type="term" value="F:RNA methyltransferase activity"/>
    <property type="evidence" value="ECO:0007669"/>
    <property type="project" value="InterPro"/>
</dbReference>
<dbReference type="RefSeq" id="WP_041495939.1">
    <property type="nucleotide sequence ID" value="NZ_AP014548.1"/>
</dbReference>
<name>W8VVC1_9FLAO</name>
<dbReference type="OrthoDB" id="9785673at2"/>
<dbReference type="PANTHER" id="PTHR43191">
    <property type="entry name" value="RRNA METHYLTRANSFERASE 3"/>
    <property type="match status" value="1"/>
</dbReference>
<accession>W8VVC1</accession>
<keyword evidence="2 5" id="KW-0489">Methyltransferase</keyword>
<organism evidence="5 6">
    <name type="scientific">Nonlabens marinus S1-08</name>
    <dbReference type="NCBI Taxonomy" id="1454201"/>
    <lineage>
        <taxon>Bacteria</taxon>
        <taxon>Pseudomonadati</taxon>
        <taxon>Bacteroidota</taxon>
        <taxon>Flavobacteriia</taxon>
        <taxon>Flavobacteriales</taxon>
        <taxon>Flavobacteriaceae</taxon>
        <taxon>Nonlabens</taxon>
    </lineage>
</organism>
<dbReference type="PANTHER" id="PTHR43191:SF2">
    <property type="entry name" value="RRNA METHYLTRANSFERASE 3, MITOCHONDRIAL"/>
    <property type="match status" value="1"/>
</dbReference>
<dbReference type="SUPFAM" id="SSF75217">
    <property type="entry name" value="alpha/beta knot"/>
    <property type="match status" value="1"/>
</dbReference>
<evidence type="ECO:0000259" key="4">
    <source>
        <dbReference type="SMART" id="SM00967"/>
    </source>
</evidence>
<dbReference type="HOGENOM" id="CLU_021322_3_2_10"/>
<dbReference type="KEGG" id="nmf:NMS_1304"/>
<proteinExistence type="inferred from homology"/>
<dbReference type="InterPro" id="IPR053888">
    <property type="entry name" value="MRM3-like_sub_bind"/>
</dbReference>
<evidence type="ECO:0000256" key="3">
    <source>
        <dbReference type="ARBA" id="ARBA00022679"/>
    </source>
</evidence>
<protein>
    <submittedName>
        <fullName evidence="5">RNA methyltransferase, TrmH family</fullName>
    </submittedName>
</protein>
<dbReference type="STRING" id="1454201.NMS_1304"/>
<dbReference type="InterPro" id="IPR029064">
    <property type="entry name" value="Ribosomal_eL30-like_sf"/>
</dbReference>
<evidence type="ECO:0000256" key="1">
    <source>
        <dbReference type="ARBA" id="ARBA00007228"/>
    </source>
</evidence>
<dbReference type="EMBL" id="AP014548">
    <property type="protein sequence ID" value="BAO55313.1"/>
    <property type="molecule type" value="Genomic_DNA"/>
</dbReference>
<evidence type="ECO:0000256" key="2">
    <source>
        <dbReference type="ARBA" id="ARBA00022603"/>
    </source>
</evidence>
<dbReference type="InterPro" id="IPR001537">
    <property type="entry name" value="SpoU_MeTrfase"/>
</dbReference>
<dbReference type="InterPro" id="IPR029028">
    <property type="entry name" value="Alpha/beta_knot_MTases"/>
</dbReference>
<reference evidence="5 6" key="1">
    <citation type="journal article" date="2014" name="Proc. Natl. Acad. Sci. U.S.A.">
        <title>Functional characterization of flavobacteria rhodopsins reveals a unique class of light-driven chloride pump in bacteria.</title>
        <authorList>
            <person name="Yoshizawa S."/>
            <person name="Kumagai Y."/>
            <person name="Kim H."/>
            <person name="Ogura Y."/>
            <person name="Hayashi T."/>
            <person name="Iwasaki W."/>
            <person name="DeLong E.F."/>
            <person name="Kogure K."/>
        </authorList>
    </citation>
    <scope>NUCLEOTIDE SEQUENCE [LARGE SCALE GENOMIC DNA]</scope>
    <source>
        <strain evidence="5 6">S1-08</strain>
    </source>
</reference>
<dbReference type="Gene3D" id="3.30.1330.30">
    <property type="match status" value="1"/>
</dbReference>
<dbReference type="GO" id="GO:0006396">
    <property type="term" value="P:RNA processing"/>
    <property type="evidence" value="ECO:0007669"/>
    <property type="project" value="InterPro"/>
</dbReference>
<dbReference type="InterPro" id="IPR013123">
    <property type="entry name" value="SpoU_subst-bd"/>
</dbReference>
<dbReference type="SMART" id="SM00967">
    <property type="entry name" value="SpoU_sub_bind"/>
    <property type="match status" value="1"/>
</dbReference>
<evidence type="ECO:0000313" key="6">
    <source>
        <dbReference type="Proteomes" id="UP000031760"/>
    </source>
</evidence>
<dbReference type="GO" id="GO:0005737">
    <property type="term" value="C:cytoplasm"/>
    <property type="evidence" value="ECO:0007669"/>
    <property type="project" value="UniProtKB-ARBA"/>
</dbReference>
<dbReference type="GO" id="GO:0003723">
    <property type="term" value="F:RNA binding"/>
    <property type="evidence" value="ECO:0007669"/>
    <property type="project" value="InterPro"/>
</dbReference>
<dbReference type="GO" id="GO:0032259">
    <property type="term" value="P:methylation"/>
    <property type="evidence" value="ECO:0007669"/>
    <property type="project" value="UniProtKB-KW"/>
</dbReference>
<sequence length="243" mass="26848">MITKNKIKLIKSLARKKNRQQSHLFVVEGYKSIRELKNAGLGIQEIYVTQDAKELDDLEVIHISNKEMQTISNQTTAPGYLAVVETVTTSELPVEGLVIALDGIQDPGNLGTIIRLADWFNVKHLICNHGTVDLYNPKCVQATMGSIARVQVHYMDLKEFFSRTKLPVLVTEMEAPSLYDAQLPKNGILLLGNESNGVSAELLKSGSRISIPSYGEEQEATESLNVATATAIILAEWRRSIGK</sequence>